<reference evidence="1 2" key="1">
    <citation type="submission" date="2024-09" db="EMBL/GenBank/DDBJ databases">
        <title>Floridaenema gen nov. (Aerosakkonemataceae, Aerosakkonematales ord. nov., Cyanobacteria) from benthic tropical and subtropical fresh waters, with the description of four new species.</title>
        <authorList>
            <person name="Moretto J.A."/>
            <person name="Berthold D.E."/>
            <person name="Lefler F.W."/>
            <person name="Huang I.-S."/>
            <person name="Laughinghouse H. IV."/>
        </authorList>
    </citation>
    <scope>NUCLEOTIDE SEQUENCE [LARGE SCALE GENOMIC DNA]</scope>
    <source>
        <strain evidence="1 2">BLCC-F46</strain>
    </source>
</reference>
<evidence type="ECO:0000313" key="2">
    <source>
        <dbReference type="Proteomes" id="UP001576774"/>
    </source>
</evidence>
<sequence length="218" mass="25149">MKYIRKGKEPEEFTNWKNLENDDWKPNWDDNFQAPEKPIVHEALLKEQGYLCCYCGMGINRKNSHIEHLKPRTNYPDLALDYTNLIASCQGESEQPPPQPVHCGHKKRYWYDENLMVSPLDINCENCFRYSGFGDILATNESSKKAAAETSIEKLGLNIPKLTRMRREAIDGILQAVQGLTNEEIKEFAEALEKLDTNGQRTPFCFAITYIINKYLIP</sequence>
<keyword evidence="1" id="KW-0255">Endonuclease</keyword>
<organism evidence="1 2">
    <name type="scientific">Floridaenema aerugineum BLCC-F46</name>
    <dbReference type="NCBI Taxonomy" id="3153654"/>
    <lineage>
        <taxon>Bacteria</taxon>
        <taxon>Bacillati</taxon>
        <taxon>Cyanobacteriota</taxon>
        <taxon>Cyanophyceae</taxon>
        <taxon>Oscillatoriophycideae</taxon>
        <taxon>Aerosakkonematales</taxon>
        <taxon>Aerosakkonemataceae</taxon>
        <taxon>Floridanema</taxon>
        <taxon>Floridanema aerugineum</taxon>
    </lineage>
</organism>
<proteinExistence type="predicted"/>
<dbReference type="EMBL" id="JBHFNQ010000203">
    <property type="protein sequence ID" value="MFB2880434.1"/>
    <property type="molecule type" value="Genomic_DNA"/>
</dbReference>
<evidence type="ECO:0000313" key="1">
    <source>
        <dbReference type="EMBL" id="MFB2880434.1"/>
    </source>
</evidence>
<protein>
    <submittedName>
        <fullName evidence="1">Retron system putative HNH endonuclease</fullName>
    </submittedName>
</protein>
<dbReference type="Gene3D" id="1.10.30.50">
    <property type="match status" value="1"/>
</dbReference>
<accession>A0ABV4XCA6</accession>
<keyword evidence="1" id="KW-0540">Nuclease</keyword>
<dbReference type="InterPro" id="IPR003615">
    <property type="entry name" value="HNH_nuc"/>
</dbReference>
<comment type="caution">
    <text evidence="1">The sequence shown here is derived from an EMBL/GenBank/DDBJ whole genome shotgun (WGS) entry which is preliminary data.</text>
</comment>
<keyword evidence="2" id="KW-1185">Reference proteome</keyword>
<dbReference type="NCBIfam" id="TIGR02646">
    <property type="entry name" value="retron system putative HNH endonuclease"/>
    <property type="match status" value="1"/>
</dbReference>
<dbReference type="Proteomes" id="UP001576774">
    <property type="component" value="Unassembled WGS sequence"/>
</dbReference>
<dbReference type="CDD" id="cd00085">
    <property type="entry name" value="HNHc"/>
    <property type="match status" value="1"/>
</dbReference>
<keyword evidence="1" id="KW-0378">Hydrolase</keyword>
<dbReference type="InterPro" id="IPR013467">
    <property type="entry name" value="HNH78-like"/>
</dbReference>
<dbReference type="GO" id="GO:0004519">
    <property type="term" value="F:endonuclease activity"/>
    <property type="evidence" value="ECO:0007669"/>
    <property type="project" value="UniProtKB-KW"/>
</dbReference>
<dbReference type="RefSeq" id="WP_413273449.1">
    <property type="nucleotide sequence ID" value="NZ_JBHFNQ010000203.1"/>
</dbReference>
<name>A0ABV4XCA6_9CYAN</name>
<gene>
    <name evidence="1" type="ORF">ACE1CC_26600</name>
</gene>